<organism evidence="1">
    <name type="scientific">Rhizophora mucronata</name>
    <name type="common">Asiatic mangrove</name>
    <dbReference type="NCBI Taxonomy" id="61149"/>
    <lineage>
        <taxon>Eukaryota</taxon>
        <taxon>Viridiplantae</taxon>
        <taxon>Streptophyta</taxon>
        <taxon>Embryophyta</taxon>
        <taxon>Tracheophyta</taxon>
        <taxon>Spermatophyta</taxon>
        <taxon>Magnoliopsida</taxon>
        <taxon>eudicotyledons</taxon>
        <taxon>Gunneridae</taxon>
        <taxon>Pentapetalae</taxon>
        <taxon>rosids</taxon>
        <taxon>fabids</taxon>
        <taxon>Malpighiales</taxon>
        <taxon>Rhizophoraceae</taxon>
        <taxon>Rhizophora</taxon>
    </lineage>
</organism>
<accession>A0A2P2QD18</accession>
<dbReference type="AlphaFoldDB" id="A0A2P2QD18"/>
<evidence type="ECO:0000313" key="1">
    <source>
        <dbReference type="EMBL" id="MBX64910.1"/>
    </source>
</evidence>
<name>A0A2P2QD18_RHIMU</name>
<protein>
    <submittedName>
        <fullName evidence="1">Uncharacterized protein</fullName>
    </submittedName>
</protein>
<sequence>MLRHNIIGRTAVTLEILGLEHNFELTLPRA</sequence>
<proteinExistence type="predicted"/>
<dbReference type="EMBL" id="GGEC01084426">
    <property type="protein sequence ID" value="MBX64910.1"/>
    <property type="molecule type" value="Transcribed_RNA"/>
</dbReference>
<reference evidence="1" key="1">
    <citation type="submission" date="2018-02" db="EMBL/GenBank/DDBJ databases">
        <title>Rhizophora mucronata_Transcriptome.</title>
        <authorList>
            <person name="Meera S.P."/>
            <person name="Sreeshan A."/>
            <person name="Augustine A."/>
        </authorList>
    </citation>
    <scope>NUCLEOTIDE SEQUENCE</scope>
    <source>
        <tissue evidence="1">Leaf</tissue>
    </source>
</reference>